<dbReference type="EMBL" id="BJZU01000043">
    <property type="protein sequence ID" value="GEP04261.1"/>
    <property type="molecule type" value="Genomic_DNA"/>
</dbReference>
<feature type="domain" description="DUF6894" evidence="1">
    <location>
        <begin position="6"/>
        <end position="72"/>
    </location>
</feature>
<dbReference type="AlphaFoldDB" id="A0A512J2T9"/>
<dbReference type="Proteomes" id="UP000321960">
    <property type="component" value="Unassembled WGS sequence"/>
</dbReference>
<keyword evidence="5" id="KW-1185">Reference proteome</keyword>
<protein>
    <recommendedName>
        <fullName evidence="1">DUF6894 domain-containing protein</fullName>
    </recommendedName>
</protein>
<evidence type="ECO:0000313" key="3">
    <source>
        <dbReference type="EMBL" id="GLS67220.1"/>
    </source>
</evidence>
<reference evidence="3" key="4">
    <citation type="submission" date="2023-01" db="EMBL/GenBank/DDBJ databases">
        <title>Draft genome sequence of Methylobacterium oxalidis strain NBRC 107715.</title>
        <authorList>
            <person name="Sun Q."/>
            <person name="Mori K."/>
        </authorList>
    </citation>
    <scope>NUCLEOTIDE SEQUENCE</scope>
    <source>
        <strain evidence="3">NBRC 107715</strain>
    </source>
</reference>
<dbReference type="EMBL" id="BSPK01000111">
    <property type="protein sequence ID" value="GLS67220.1"/>
    <property type="molecule type" value="Genomic_DNA"/>
</dbReference>
<dbReference type="OrthoDB" id="7933797at2"/>
<comment type="caution">
    <text evidence="2">The sequence shown here is derived from an EMBL/GenBank/DDBJ whole genome shotgun (WGS) entry which is preliminary data.</text>
</comment>
<dbReference type="RefSeq" id="WP_147025904.1">
    <property type="nucleotide sequence ID" value="NZ_BJZU01000043.1"/>
</dbReference>
<organism evidence="2 4">
    <name type="scientific">Methylobacterium oxalidis</name>
    <dbReference type="NCBI Taxonomy" id="944322"/>
    <lineage>
        <taxon>Bacteria</taxon>
        <taxon>Pseudomonadati</taxon>
        <taxon>Pseudomonadota</taxon>
        <taxon>Alphaproteobacteria</taxon>
        <taxon>Hyphomicrobiales</taxon>
        <taxon>Methylobacteriaceae</taxon>
        <taxon>Methylobacterium</taxon>
    </lineage>
</organism>
<evidence type="ECO:0000313" key="2">
    <source>
        <dbReference type="EMBL" id="GEP04261.1"/>
    </source>
</evidence>
<name>A0A512J2T9_9HYPH</name>
<gene>
    <name evidence="3" type="ORF">GCM10007888_56030</name>
    <name evidence="2" type="ORF">MOX02_22990</name>
</gene>
<reference evidence="5" key="2">
    <citation type="journal article" date="2019" name="Int. J. Syst. Evol. Microbiol.">
        <title>The Global Catalogue of Microorganisms (GCM) 10K type strain sequencing project: providing services to taxonomists for standard genome sequencing and annotation.</title>
        <authorList>
            <consortium name="The Broad Institute Genomics Platform"/>
            <consortium name="The Broad Institute Genome Sequencing Center for Infectious Disease"/>
            <person name="Wu L."/>
            <person name="Ma J."/>
        </authorList>
    </citation>
    <scope>NUCLEOTIDE SEQUENCE [LARGE SCALE GENOMIC DNA]</scope>
    <source>
        <strain evidence="5">NBRC 107715</strain>
    </source>
</reference>
<evidence type="ECO:0000313" key="4">
    <source>
        <dbReference type="Proteomes" id="UP000321960"/>
    </source>
</evidence>
<evidence type="ECO:0000313" key="5">
    <source>
        <dbReference type="Proteomes" id="UP001156856"/>
    </source>
</evidence>
<dbReference type="Pfam" id="PF21834">
    <property type="entry name" value="DUF6894"/>
    <property type="match status" value="1"/>
</dbReference>
<reference evidence="3" key="1">
    <citation type="journal article" date="2014" name="Int. J. Syst. Evol. Microbiol.">
        <title>Complete genome of a new Firmicutes species belonging to the dominant human colonic microbiota ('Ruminococcus bicirculans') reveals two chromosomes and a selective capacity to utilize plant glucans.</title>
        <authorList>
            <consortium name="NISC Comparative Sequencing Program"/>
            <person name="Wegmann U."/>
            <person name="Louis P."/>
            <person name="Goesmann A."/>
            <person name="Henrissat B."/>
            <person name="Duncan S.H."/>
            <person name="Flint H.J."/>
        </authorList>
    </citation>
    <scope>NUCLEOTIDE SEQUENCE</scope>
    <source>
        <strain evidence="3">NBRC 107715</strain>
    </source>
</reference>
<evidence type="ECO:0000259" key="1">
    <source>
        <dbReference type="Pfam" id="PF21834"/>
    </source>
</evidence>
<proteinExistence type="predicted"/>
<accession>A0A512J2T9</accession>
<reference evidence="2 4" key="3">
    <citation type="submission" date="2019-07" db="EMBL/GenBank/DDBJ databases">
        <title>Whole genome shotgun sequence of Methylobacterium oxalidis NBRC 107715.</title>
        <authorList>
            <person name="Hosoyama A."/>
            <person name="Uohara A."/>
            <person name="Ohji S."/>
            <person name="Ichikawa N."/>
        </authorList>
    </citation>
    <scope>NUCLEOTIDE SEQUENCE [LARGE SCALE GENOMIC DNA]</scope>
    <source>
        <strain evidence="2 4">NBRC 107715</strain>
    </source>
</reference>
<dbReference type="Proteomes" id="UP001156856">
    <property type="component" value="Unassembled WGS sequence"/>
</dbReference>
<dbReference type="InterPro" id="IPR054189">
    <property type="entry name" value="DUF6894"/>
</dbReference>
<sequence length="86" mass="9587">MTARAYRFHCTDGHVAIIDAHGVRVPSEAQLWTFAEQAARLAMERVGRGLDWSDWIVDVHDSGGRRVLTLAFRDVRDTLRGPALAA</sequence>